<comment type="caution">
    <text evidence="1">The sequence shown here is derived from an EMBL/GenBank/DDBJ whole genome shotgun (WGS) entry which is preliminary data.</text>
</comment>
<evidence type="ECO:0000313" key="4">
    <source>
        <dbReference type="Proteomes" id="UP000233748"/>
    </source>
</evidence>
<dbReference type="Proteomes" id="UP000233748">
    <property type="component" value="Unassembled WGS sequence"/>
</dbReference>
<dbReference type="EMBL" id="PHKW01000007">
    <property type="protein sequence ID" value="PKV15617.1"/>
    <property type="molecule type" value="Genomic_DNA"/>
</dbReference>
<gene>
    <name evidence="1" type="ORF">XpruCFBP8353_17095</name>
    <name evidence="2" type="ORF">XpruCFBP8354_18215</name>
</gene>
<protein>
    <submittedName>
        <fullName evidence="1">Uncharacterized protein</fullName>
    </submittedName>
</protein>
<reference evidence="3 4" key="1">
    <citation type="submission" date="2017-11" db="EMBL/GenBank/DDBJ databases">
        <title>Xanthomonas prunicola sp. nov., a novel pathogen that affects nectarine (Prunus persica var. nectarine) trees.</title>
        <authorList>
            <person name="Lopez M."/>
            <person name="Lopez-Soriano P."/>
            <person name="Garita-Cambronero J."/>
            <person name="Beltran C."/>
            <person name="Taghouti G."/>
            <person name="Portier P."/>
            <person name="Cubero J."/>
            <person name="Fischer-Le Saux M."/>
            <person name="Marco-Noales E."/>
        </authorList>
    </citation>
    <scope>NUCLEOTIDE SEQUENCE [LARGE SCALE GENOMIC DNA]</scope>
    <source>
        <strain evidence="1 3">CFBP8353</strain>
        <strain evidence="2 4">CFBP8354</strain>
    </source>
</reference>
<dbReference type="Proteomes" id="UP000233720">
    <property type="component" value="Unassembled WGS sequence"/>
</dbReference>
<accession>A0A2N3RGD3</accession>
<dbReference type="AlphaFoldDB" id="A0A2N3RGD3"/>
<evidence type="ECO:0000313" key="3">
    <source>
        <dbReference type="Proteomes" id="UP000233720"/>
    </source>
</evidence>
<evidence type="ECO:0000313" key="1">
    <source>
        <dbReference type="EMBL" id="PKV11547.1"/>
    </source>
</evidence>
<name>A0A2N3RGD3_9XANT</name>
<keyword evidence="4" id="KW-1185">Reference proteome</keyword>
<evidence type="ECO:0000313" key="2">
    <source>
        <dbReference type="EMBL" id="PKV15617.1"/>
    </source>
</evidence>
<dbReference type="EMBL" id="PHKV01000006">
    <property type="protein sequence ID" value="PKV11547.1"/>
    <property type="molecule type" value="Genomic_DNA"/>
</dbReference>
<sequence>MGATWVIDEIAGTTSAGAAGDIRTTAAAGAAAAVAITVGPAAAAKASSNAERRHSNGTVVWIM</sequence>
<proteinExistence type="predicted"/>
<organism evidence="1 3">
    <name type="scientific">Xanthomonas prunicola</name>
    <dbReference type="NCBI Taxonomy" id="2053930"/>
    <lineage>
        <taxon>Bacteria</taxon>
        <taxon>Pseudomonadati</taxon>
        <taxon>Pseudomonadota</taxon>
        <taxon>Gammaproteobacteria</taxon>
        <taxon>Lysobacterales</taxon>
        <taxon>Lysobacteraceae</taxon>
        <taxon>Xanthomonas</taxon>
    </lineage>
</organism>